<reference evidence="2 3" key="1">
    <citation type="submission" date="2014-03" db="EMBL/GenBank/DDBJ databases">
        <title>Sequencing and Comparison of Genomes and Transcriptome Profiles of Human Ehrlichiosis Agents.</title>
        <authorList>
            <person name="Lin M."/>
            <person name="Daugherty S.C."/>
            <person name="Nagaraj S."/>
            <person name="Cheng Z."/>
            <person name="Xiong Q."/>
            <person name="Lin F.-Y."/>
            <person name="Sengamalay N."/>
            <person name="Ott S."/>
            <person name="Godinez A."/>
            <person name="Tallon L.J."/>
            <person name="Sadzewicz L."/>
            <person name="Fraser C.M."/>
            <person name="Dunning Hotopp J.C."/>
            <person name="Rikihisa Y."/>
        </authorList>
    </citation>
    <scope>NUCLEOTIDE SEQUENCE [LARGE SCALE GENOMIC DNA]</scope>
    <source>
        <strain evidence="2 3">HF</strain>
    </source>
</reference>
<dbReference type="eggNOG" id="COG3637">
    <property type="taxonomic scope" value="Bacteria"/>
</dbReference>
<dbReference type="STRING" id="391036.EHF_0063"/>
<dbReference type="HOGENOM" id="CLU_078984_0_0_5"/>
<dbReference type="KEGG" id="ehh:EHF_0063"/>
<gene>
    <name evidence="2" type="ORF">EHF_0063</name>
</gene>
<evidence type="ECO:0000313" key="2">
    <source>
        <dbReference type="EMBL" id="AHX04739.1"/>
    </source>
</evidence>
<accession>X5H1L0</accession>
<sequence>MWKLYLNFIISLSILLLPGFAFSVYQNNNIDGSYITIKYQPTVSHFKNFHIKETDFDSAEPVGLNKYVTNTELSNLSNNFSFIMSRQTDSYKSYKNDLLGLGLSIGLLVRNFRVEFEGSYKSFDIKRLAYYQSKEGHRYFAIPRHLLHGFMPLKETITSGYNQGYIIAKNNGISIISNIINLCRETKYKSFTPYICLGVGGDFIEVFDVMRIKFAYQGKIGINYPITSKLVLSINGQYHKVIGDKFKLLPVLLPVSLKSSGNNNHEQLDPTALLTLNLEHFSSEIGLSFVF</sequence>
<dbReference type="RefSeq" id="WP_044193949.1">
    <property type="nucleotide sequence ID" value="NZ_CP007474.1"/>
</dbReference>
<dbReference type="AlphaFoldDB" id="X5H1L0"/>
<dbReference type="EMBL" id="CP007474">
    <property type="protein sequence ID" value="AHX04739.1"/>
    <property type="molecule type" value="Genomic_DNA"/>
</dbReference>
<dbReference type="InterPro" id="IPR002566">
    <property type="entry name" value="Msp4_OMP-like"/>
</dbReference>
<protein>
    <submittedName>
        <fullName evidence="2">Surface antigen family protein</fullName>
    </submittedName>
</protein>
<dbReference type="Pfam" id="PF01617">
    <property type="entry name" value="Surface_Ag_2"/>
    <property type="match status" value="1"/>
</dbReference>
<keyword evidence="3" id="KW-1185">Reference proteome</keyword>
<evidence type="ECO:0000313" key="3">
    <source>
        <dbReference type="Proteomes" id="UP000023762"/>
    </source>
</evidence>
<proteinExistence type="predicted"/>
<organism evidence="2 3">
    <name type="scientific">Ehrlichia japonica</name>
    <dbReference type="NCBI Taxonomy" id="391036"/>
    <lineage>
        <taxon>Bacteria</taxon>
        <taxon>Pseudomonadati</taxon>
        <taxon>Pseudomonadota</taxon>
        <taxon>Alphaproteobacteria</taxon>
        <taxon>Rickettsiales</taxon>
        <taxon>Anaplasmataceae</taxon>
        <taxon>Ehrlichia</taxon>
    </lineage>
</organism>
<dbReference type="InterPro" id="IPR011250">
    <property type="entry name" value="OMP/PagP_B-barrel"/>
</dbReference>
<evidence type="ECO:0000259" key="1">
    <source>
        <dbReference type="Pfam" id="PF01617"/>
    </source>
</evidence>
<dbReference type="OrthoDB" id="7163147at2"/>
<name>X5H1L0_9RICK</name>
<dbReference type="Gene3D" id="2.40.160.20">
    <property type="match status" value="1"/>
</dbReference>
<feature type="domain" description="Msp4/OMP-like" evidence="1">
    <location>
        <begin position="32"/>
        <end position="291"/>
    </location>
</feature>
<dbReference type="SUPFAM" id="SSF56925">
    <property type="entry name" value="OMPA-like"/>
    <property type="match status" value="1"/>
</dbReference>
<dbReference type="Proteomes" id="UP000023762">
    <property type="component" value="Chromosome"/>
</dbReference>